<gene>
    <name evidence="3" type="primary">comC</name>
    <name evidence="3" type="ORF">CNECB9_3480061</name>
</gene>
<dbReference type="GO" id="GO:0050578">
    <property type="term" value="F:(2R)-2-hydroxyacid dehydrogenase (NADP+) activity"/>
    <property type="evidence" value="ECO:0007669"/>
    <property type="project" value="UniProtKB-EC"/>
</dbReference>
<protein>
    <submittedName>
        <fullName evidence="3">L-sulfolactate dehydrogenase ComC</fullName>
        <ecNumber evidence="3">1.1.1.272</ecNumber>
    </submittedName>
</protein>
<dbReference type="Gene3D" id="3.30.1370.60">
    <property type="entry name" value="Hypothetical oxidoreductase yiak, domain 2"/>
    <property type="match status" value="1"/>
</dbReference>
<dbReference type="Pfam" id="PF02615">
    <property type="entry name" value="Ldh_2"/>
    <property type="match status" value="1"/>
</dbReference>
<evidence type="ECO:0000256" key="1">
    <source>
        <dbReference type="ARBA" id="ARBA00006056"/>
    </source>
</evidence>
<evidence type="ECO:0000313" key="3">
    <source>
        <dbReference type="EMBL" id="SCU76904.1"/>
    </source>
</evidence>
<dbReference type="AlphaFoldDB" id="A0A1K0IHM9"/>
<keyword evidence="2 3" id="KW-0560">Oxidoreductase</keyword>
<accession>A0A1K0IHM9</accession>
<reference evidence="3" key="1">
    <citation type="submission" date="2016-09" db="EMBL/GenBank/DDBJ databases">
        <authorList>
            <person name="Capua I."/>
            <person name="De Benedictis P."/>
            <person name="Joannis T."/>
            <person name="Lombin L.H."/>
            <person name="Cattoli G."/>
        </authorList>
    </citation>
    <scope>NUCLEOTIDE SEQUENCE</scope>
    <source>
        <strain evidence="3">B9</strain>
    </source>
</reference>
<dbReference type="Gene3D" id="1.10.1530.10">
    <property type="match status" value="1"/>
</dbReference>
<name>A0A1K0IHM9_CUPNE</name>
<proteinExistence type="inferred from homology"/>
<dbReference type="PANTHER" id="PTHR11091">
    <property type="entry name" value="OXIDOREDUCTASE-RELATED"/>
    <property type="match status" value="1"/>
</dbReference>
<organism evidence="3">
    <name type="scientific">Cupriavidus necator</name>
    <name type="common">Alcaligenes eutrophus</name>
    <name type="synonym">Ralstonia eutropha</name>
    <dbReference type="NCBI Taxonomy" id="106590"/>
    <lineage>
        <taxon>Bacteria</taxon>
        <taxon>Pseudomonadati</taxon>
        <taxon>Pseudomonadota</taxon>
        <taxon>Betaproteobacteria</taxon>
        <taxon>Burkholderiales</taxon>
        <taxon>Burkholderiaceae</taxon>
        <taxon>Cupriavidus</taxon>
    </lineage>
</organism>
<dbReference type="InterPro" id="IPR003767">
    <property type="entry name" value="Malate/L-lactate_DH-like"/>
</dbReference>
<dbReference type="InterPro" id="IPR043143">
    <property type="entry name" value="Mal/L-sulf/L-lact_DH-like_NADP"/>
</dbReference>
<dbReference type="InterPro" id="IPR043144">
    <property type="entry name" value="Mal/L-sulf/L-lact_DH-like_ah"/>
</dbReference>
<dbReference type="PANTHER" id="PTHR11091:SF0">
    <property type="entry name" value="MALATE DEHYDROGENASE"/>
    <property type="match status" value="1"/>
</dbReference>
<sequence length="338" mass="36710">MTDKLLDTDNDDTIRMSVSEARALGEAALTQIGYTPPEAATIATHLVDAATWGYAFAGLPRILVIAERPELRQPRTPVSVVQETPVSALLDGGNNVGYLSLNRAVEVVIEKVRQSGIALVGLRNSWFAGRNAFYLERIAREGFATLYFGSSSPTVVPPGAVRKALGTNPLAIALPGKVHPFIFDMGTASVMSGELLMKAFMGEAFHEVVGIDKHGAPTRVASELLEGGVLPFGGHKGYGLSLAIQALGLMAGARMRNGDVSDFGYLFVAFNPELLMPAEQFTSELEELLARIRHLPRQAGAGEIRIPSERGFREREIRRRQGILVNKRVVERLQQLTH</sequence>
<evidence type="ECO:0000256" key="2">
    <source>
        <dbReference type="ARBA" id="ARBA00023002"/>
    </source>
</evidence>
<dbReference type="RefSeq" id="WP_340526615.1">
    <property type="nucleotide sequence ID" value="NZ_FMSH01000277.1"/>
</dbReference>
<dbReference type="InterPro" id="IPR036111">
    <property type="entry name" value="Mal/L-sulfo/L-lacto_DH-like_sf"/>
</dbReference>
<dbReference type="SUPFAM" id="SSF89733">
    <property type="entry name" value="L-sulfolactate dehydrogenase-like"/>
    <property type="match status" value="1"/>
</dbReference>
<dbReference type="EC" id="1.1.1.272" evidence="3"/>
<comment type="similarity">
    <text evidence="1">Belongs to the LDH2/MDH2 oxidoreductase family.</text>
</comment>
<dbReference type="EMBL" id="FMSH01000277">
    <property type="protein sequence ID" value="SCU76904.1"/>
    <property type="molecule type" value="Genomic_DNA"/>
</dbReference>